<feature type="region of interest" description="Disordered" evidence="3">
    <location>
        <begin position="85"/>
        <end position="159"/>
    </location>
</feature>
<dbReference type="InterPro" id="IPR000953">
    <property type="entry name" value="Chromo/chromo_shadow_dom"/>
</dbReference>
<dbReference type="InterPro" id="IPR044251">
    <property type="entry name" value="LHP1-like"/>
</dbReference>
<reference evidence="5 6" key="1">
    <citation type="submission" date="2022-03" db="EMBL/GenBank/DDBJ databases">
        <authorList>
            <person name="Macdonald S."/>
            <person name="Ahmed S."/>
            <person name="Newling K."/>
        </authorList>
    </citation>
    <scope>NUCLEOTIDE SEQUENCE [LARGE SCALE GENOMIC DNA]</scope>
</reference>
<comment type="subcellular location">
    <subcellularLocation>
        <location evidence="1">Nucleus</location>
    </subcellularLocation>
</comment>
<dbReference type="InterPro" id="IPR023779">
    <property type="entry name" value="Chromodomain_CS"/>
</dbReference>
<dbReference type="InterPro" id="IPR008251">
    <property type="entry name" value="Chromo_shadow_dom"/>
</dbReference>
<feature type="domain" description="Chromo" evidence="4">
    <location>
        <begin position="34"/>
        <end position="93"/>
    </location>
</feature>
<keyword evidence="2" id="KW-0539">Nucleus</keyword>
<dbReference type="SMART" id="SM00300">
    <property type="entry name" value="ChSh"/>
    <property type="match status" value="1"/>
</dbReference>
<dbReference type="Proteomes" id="UP001642260">
    <property type="component" value="Unassembled WGS sequence"/>
</dbReference>
<evidence type="ECO:0000313" key="6">
    <source>
        <dbReference type="Proteomes" id="UP001642260"/>
    </source>
</evidence>
<dbReference type="EMBL" id="CAKOAT010508488">
    <property type="protein sequence ID" value="CAH8381479.1"/>
    <property type="molecule type" value="Genomic_DNA"/>
</dbReference>
<proteinExistence type="predicted"/>
<gene>
    <name evidence="5" type="ORF">ERUC_LOCUS33962</name>
</gene>
<comment type="caution">
    <text evidence="5">The sequence shown here is derived from an EMBL/GenBank/DDBJ whole genome shotgun (WGS) entry which is preliminary data.</text>
</comment>
<dbReference type="SUPFAM" id="SSF54160">
    <property type="entry name" value="Chromo domain-like"/>
    <property type="match status" value="1"/>
</dbReference>
<dbReference type="Pfam" id="PF00385">
    <property type="entry name" value="Chromo"/>
    <property type="match status" value="1"/>
</dbReference>
<dbReference type="PROSITE" id="PS00598">
    <property type="entry name" value="CHROMO_1"/>
    <property type="match status" value="1"/>
</dbReference>
<dbReference type="SMART" id="SM00298">
    <property type="entry name" value="CHROMO"/>
    <property type="match status" value="1"/>
</dbReference>
<dbReference type="AlphaFoldDB" id="A0ABC8LD78"/>
<sequence length="311" mass="34583">MKGARVEKKTHLVNAAGEADTAVETAPKLPQEFYEVEAIRSKRFHKGKVQYLIKWRNWPETTNTWEPLKNLETIPAAIKAYEKSLRKASKKRKGNSGGSSSQCKKKKEQQRVTSTPVVAPNSGSVGEEQEYDPTLNELRGPPVVNSNGAGGGIGSKGDDGLLKVKKVDKKYLRGAKRRKSGMVRRYIPNETTSNNNENQTPATEQNQTPATEQNQTQATEQNPFDFPAPGSCDLPKKEEEVAIVRVIRPVGVSTYKTNNAVDALVTFSALRSDGVEVTVDNQFLRVYNPQLLLDFYEQNIKYKTEGEENVV</sequence>
<keyword evidence="6" id="KW-1185">Reference proteome</keyword>
<dbReference type="PROSITE" id="PS50013">
    <property type="entry name" value="CHROMO_2"/>
    <property type="match status" value="1"/>
</dbReference>
<feature type="region of interest" description="Disordered" evidence="3">
    <location>
        <begin position="176"/>
        <end position="232"/>
    </location>
</feature>
<dbReference type="Gene3D" id="2.40.50.40">
    <property type="match status" value="1"/>
</dbReference>
<evidence type="ECO:0000256" key="1">
    <source>
        <dbReference type="ARBA" id="ARBA00004123"/>
    </source>
</evidence>
<dbReference type="PANTHER" id="PTHR47240:SF4">
    <property type="entry name" value="CHROMO DOMAIN-CONTAINING PROTEIN"/>
    <property type="match status" value="1"/>
</dbReference>
<evidence type="ECO:0000259" key="4">
    <source>
        <dbReference type="PROSITE" id="PS50013"/>
    </source>
</evidence>
<protein>
    <recommendedName>
        <fullName evidence="4">Chromo domain-containing protein</fullName>
    </recommendedName>
</protein>
<evidence type="ECO:0000313" key="5">
    <source>
        <dbReference type="EMBL" id="CAH8381479.1"/>
    </source>
</evidence>
<feature type="compositionally biased region" description="Polar residues" evidence="3">
    <location>
        <begin position="111"/>
        <end position="124"/>
    </location>
</feature>
<dbReference type="InterPro" id="IPR023780">
    <property type="entry name" value="Chromo_domain"/>
</dbReference>
<dbReference type="PANTHER" id="PTHR47240">
    <property type="entry name" value="CHROMO DOMAIN-CONTAINING PROTEIN LHP1"/>
    <property type="match status" value="1"/>
</dbReference>
<dbReference type="InterPro" id="IPR016197">
    <property type="entry name" value="Chromo-like_dom_sf"/>
</dbReference>
<dbReference type="GO" id="GO:0000792">
    <property type="term" value="C:heterochromatin"/>
    <property type="evidence" value="ECO:0007669"/>
    <property type="project" value="UniProtKB-ARBA"/>
</dbReference>
<accession>A0ABC8LD78</accession>
<evidence type="ECO:0000256" key="2">
    <source>
        <dbReference type="ARBA" id="ARBA00023242"/>
    </source>
</evidence>
<dbReference type="CDD" id="cd00024">
    <property type="entry name" value="CD_CSD"/>
    <property type="match status" value="1"/>
</dbReference>
<organism evidence="5 6">
    <name type="scientific">Eruca vesicaria subsp. sativa</name>
    <name type="common">Garden rocket</name>
    <name type="synonym">Eruca sativa</name>
    <dbReference type="NCBI Taxonomy" id="29727"/>
    <lineage>
        <taxon>Eukaryota</taxon>
        <taxon>Viridiplantae</taxon>
        <taxon>Streptophyta</taxon>
        <taxon>Embryophyta</taxon>
        <taxon>Tracheophyta</taxon>
        <taxon>Spermatophyta</taxon>
        <taxon>Magnoliopsida</taxon>
        <taxon>eudicotyledons</taxon>
        <taxon>Gunneridae</taxon>
        <taxon>Pentapetalae</taxon>
        <taxon>rosids</taxon>
        <taxon>malvids</taxon>
        <taxon>Brassicales</taxon>
        <taxon>Brassicaceae</taxon>
        <taxon>Brassiceae</taxon>
        <taxon>Eruca</taxon>
    </lineage>
</organism>
<feature type="compositionally biased region" description="Low complexity" evidence="3">
    <location>
        <begin position="189"/>
        <end position="223"/>
    </location>
</feature>
<name>A0ABC8LD78_ERUVS</name>
<dbReference type="GO" id="GO:0005634">
    <property type="term" value="C:nucleus"/>
    <property type="evidence" value="ECO:0007669"/>
    <property type="project" value="UniProtKB-SubCell"/>
</dbReference>
<evidence type="ECO:0000256" key="3">
    <source>
        <dbReference type="SAM" id="MobiDB-lite"/>
    </source>
</evidence>